<evidence type="ECO:0000313" key="4">
    <source>
        <dbReference type="Proteomes" id="UP000471298"/>
    </source>
</evidence>
<dbReference type="RefSeq" id="WP_152808750.1">
    <property type="nucleotide sequence ID" value="NZ_WHNW01000002.1"/>
</dbReference>
<accession>A0A6N7F0T8</accession>
<feature type="compositionally biased region" description="Basic residues" evidence="1">
    <location>
        <begin position="104"/>
        <end position="117"/>
    </location>
</feature>
<keyword evidence="2" id="KW-0472">Membrane</keyword>
<evidence type="ECO:0000313" key="3">
    <source>
        <dbReference type="EMBL" id="MPV85466.1"/>
    </source>
</evidence>
<comment type="caution">
    <text evidence="3">The sequence shown here is derived from an EMBL/GenBank/DDBJ whole genome shotgun (WGS) entry which is preliminary data.</text>
</comment>
<dbReference type="Proteomes" id="UP000471298">
    <property type="component" value="Unassembled WGS sequence"/>
</dbReference>
<reference evidence="3 4" key="1">
    <citation type="submission" date="2019-10" db="EMBL/GenBank/DDBJ databases">
        <title>Cardiobacteriales fam. a chemoheterotrophic member of the order Cardiobacteriales, and proposal of Cardiobacteriales fam. nov.</title>
        <authorList>
            <person name="Wang C."/>
        </authorList>
    </citation>
    <scope>NUCLEOTIDE SEQUENCE [LARGE SCALE GENOMIC DNA]</scope>
    <source>
        <strain evidence="3 4">ML27</strain>
    </source>
</reference>
<protein>
    <submittedName>
        <fullName evidence="3">Uncharacterized protein</fullName>
    </submittedName>
</protein>
<dbReference type="InParanoid" id="A0A6N7F0T8"/>
<dbReference type="AlphaFoldDB" id="A0A6N7F0T8"/>
<feature type="transmembrane region" description="Helical" evidence="2">
    <location>
        <begin position="12"/>
        <end position="33"/>
    </location>
</feature>
<name>A0A6N7F0T8_9GAMM</name>
<proteinExistence type="predicted"/>
<organism evidence="3 4">
    <name type="scientific">Ostreibacterium oceani</name>
    <dbReference type="NCBI Taxonomy" id="2654998"/>
    <lineage>
        <taxon>Bacteria</taxon>
        <taxon>Pseudomonadati</taxon>
        <taxon>Pseudomonadota</taxon>
        <taxon>Gammaproteobacteria</taxon>
        <taxon>Cardiobacteriales</taxon>
        <taxon>Ostreibacteriaceae</taxon>
        <taxon>Ostreibacterium</taxon>
    </lineage>
</organism>
<keyword evidence="4" id="KW-1185">Reference proteome</keyword>
<evidence type="ECO:0000256" key="2">
    <source>
        <dbReference type="SAM" id="Phobius"/>
    </source>
</evidence>
<evidence type="ECO:0000256" key="1">
    <source>
        <dbReference type="SAM" id="MobiDB-lite"/>
    </source>
</evidence>
<feature type="region of interest" description="Disordered" evidence="1">
    <location>
        <begin position="94"/>
        <end position="117"/>
    </location>
</feature>
<dbReference type="EMBL" id="WHNW01000002">
    <property type="protein sequence ID" value="MPV85466.1"/>
    <property type="molecule type" value="Genomic_DNA"/>
</dbReference>
<keyword evidence="2" id="KW-1133">Transmembrane helix</keyword>
<feature type="transmembrane region" description="Helical" evidence="2">
    <location>
        <begin position="53"/>
        <end position="76"/>
    </location>
</feature>
<keyword evidence="2" id="KW-0812">Transmembrane</keyword>
<gene>
    <name evidence="3" type="ORF">GCU85_01790</name>
</gene>
<sequence length="117" mass="13061">MKIKDFLYRHVVIAFVLLVLAGLSFGALTVNLFQLVSANWAFISAHGWLALKLGALAQLFELLFLGLLAMGCFVVFKLCEGAVTARLGDMKLPSFRRSQSRSQPHSRPHSRSNKDKR</sequence>